<feature type="transmembrane region" description="Helical" evidence="1">
    <location>
        <begin position="12"/>
        <end position="30"/>
    </location>
</feature>
<comment type="caution">
    <text evidence="2">The sequence shown here is derived from an EMBL/GenBank/DDBJ whole genome shotgun (WGS) entry which is preliminary data.</text>
</comment>
<evidence type="ECO:0000313" key="2">
    <source>
        <dbReference type="EMBL" id="ROI10334.1"/>
    </source>
</evidence>
<reference evidence="3" key="2">
    <citation type="submission" date="2018-11" db="EMBL/GenBank/DDBJ databases">
        <title>Proposal to divide the Flavobacteriaceae and reorganize its genera based on Amino Acid Identity values calculated from whole genome sequences.</title>
        <authorList>
            <person name="Nicholson A.C."/>
            <person name="Gulvik C.A."/>
            <person name="Whitney A.M."/>
            <person name="Humrighouse B.W."/>
            <person name="Bell M."/>
            <person name="Holmens B."/>
            <person name="Steigerwalt A."/>
            <person name="Villarma A."/>
            <person name="Sheth M."/>
            <person name="Batra D."/>
            <person name="Pryor J."/>
            <person name="Bernardet J.-F."/>
            <person name="Hugo C."/>
            <person name="Kampfer P."/>
            <person name="Newman J."/>
            <person name="Mcquiston J.R."/>
        </authorList>
    </citation>
    <scope>NUCLEOTIDE SEQUENCE [LARGE SCALE GENOMIC DNA]</scope>
    <source>
        <strain evidence="3">H3056</strain>
    </source>
</reference>
<dbReference type="EMBL" id="RJUG01000001">
    <property type="protein sequence ID" value="ROI10334.1"/>
    <property type="molecule type" value="Genomic_DNA"/>
</dbReference>
<keyword evidence="1" id="KW-0812">Transmembrane</keyword>
<sequence>MQFSYSNKRLYINLILGILWIGIGLSYFFENEKIRWNAYATLILGIVYITMFLYEYTQKYFEITKEKIIIKSIPNKEISLNQITEVKYYADDFTFRSPKKTLKIVKSQINKKQLTAFENFFNNLNTELKKNVV</sequence>
<name>A0A3N0WYY3_9FLAO</name>
<dbReference type="Proteomes" id="UP000270224">
    <property type="component" value="Unassembled WGS sequence"/>
</dbReference>
<protein>
    <submittedName>
        <fullName evidence="2">Uncharacterized protein</fullName>
    </submittedName>
</protein>
<keyword evidence="1" id="KW-1133">Transmembrane helix</keyword>
<evidence type="ECO:0000256" key="1">
    <source>
        <dbReference type="SAM" id="Phobius"/>
    </source>
</evidence>
<reference evidence="3" key="1">
    <citation type="submission" date="2018-11" db="EMBL/GenBank/DDBJ databases">
        <title>Proposal to divide the Flavobacteriaceae and reorganize its genera based on Amino Acid Identity values calculated from whole genome sequences.</title>
        <authorList>
            <person name="Nicholson A.C."/>
            <person name="Gulvik C.A."/>
            <person name="Whitney A.M."/>
            <person name="Humrighouse B.W."/>
            <person name="Bell M."/>
            <person name="Holmes B."/>
            <person name="Steigerwalt A."/>
            <person name="Villarma A."/>
            <person name="Sheth M."/>
            <person name="Batra D."/>
            <person name="Pryor J."/>
            <person name="Bernardet J.-F."/>
            <person name="Hugo C."/>
            <person name="Kampfer P."/>
            <person name="Newman J."/>
            <person name="Mcquiston J.R."/>
        </authorList>
    </citation>
    <scope>NUCLEOTIDE SEQUENCE [LARGE SCALE GENOMIC DNA]</scope>
    <source>
        <strain evidence="3">H3056</strain>
    </source>
</reference>
<accession>A0A3N0WYY3</accession>
<feature type="transmembrane region" description="Helical" evidence="1">
    <location>
        <begin position="36"/>
        <end position="57"/>
    </location>
</feature>
<dbReference type="AlphaFoldDB" id="A0A3N0WYY3"/>
<organism evidence="2 3">
    <name type="scientific">Kaistella daneshvariae</name>
    <dbReference type="NCBI Taxonomy" id="2487074"/>
    <lineage>
        <taxon>Bacteria</taxon>
        <taxon>Pseudomonadati</taxon>
        <taxon>Bacteroidota</taxon>
        <taxon>Flavobacteriia</taxon>
        <taxon>Flavobacteriales</taxon>
        <taxon>Weeksellaceae</taxon>
        <taxon>Chryseobacterium group</taxon>
        <taxon>Kaistella</taxon>
    </lineage>
</organism>
<gene>
    <name evidence="2" type="ORF">EGI11_00015</name>
</gene>
<dbReference type="InterPro" id="IPR020215">
    <property type="entry name" value="EbsA-like"/>
</dbReference>
<dbReference type="RefSeq" id="WP_123264427.1">
    <property type="nucleotide sequence ID" value="NZ_RJUG01000001.1"/>
</dbReference>
<proteinExistence type="predicted"/>
<dbReference type="OrthoDB" id="1452529at2"/>
<keyword evidence="1" id="KW-0472">Membrane</keyword>
<dbReference type="Pfam" id="PF17255">
    <property type="entry name" value="EbsA"/>
    <property type="match status" value="1"/>
</dbReference>
<evidence type="ECO:0000313" key="3">
    <source>
        <dbReference type="Proteomes" id="UP000270224"/>
    </source>
</evidence>